<comment type="caution">
    <text evidence="1">The sequence shown here is derived from an EMBL/GenBank/DDBJ whole genome shotgun (WGS) entry which is preliminary data.</text>
</comment>
<dbReference type="Proteomes" id="UP001066276">
    <property type="component" value="Chromosome 4_2"/>
</dbReference>
<reference evidence="1" key="1">
    <citation type="journal article" date="2022" name="bioRxiv">
        <title>Sequencing and chromosome-scale assembly of the giantPleurodeles waltlgenome.</title>
        <authorList>
            <person name="Brown T."/>
            <person name="Elewa A."/>
            <person name="Iarovenko S."/>
            <person name="Subramanian E."/>
            <person name="Araus A.J."/>
            <person name="Petzold A."/>
            <person name="Susuki M."/>
            <person name="Suzuki K.-i.T."/>
            <person name="Hayashi T."/>
            <person name="Toyoda A."/>
            <person name="Oliveira C."/>
            <person name="Osipova E."/>
            <person name="Leigh N.D."/>
            <person name="Simon A."/>
            <person name="Yun M.H."/>
        </authorList>
    </citation>
    <scope>NUCLEOTIDE SEQUENCE</scope>
    <source>
        <strain evidence="1">20211129_DDA</strain>
        <tissue evidence="1">Liver</tissue>
    </source>
</reference>
<keyword evidence="2" id="KW-1185">Reference proteome</keyword>
<evidence type="ECO:0000313" key="2">
    <source>
        <dbReference type="Proteomes" id="UP001066276"/>
    </source>
</evidence>
<protein>
    <submittedName>
        <fullName evidence="1">Uncharacterized protein</fullName>
    </submittedName>
</protein>
<sequence>MKTEDRVQAHVQVPEKGEVVNSEERPSVELWKKQHGARRLEPQQARREGIEKAQALPAARVRRVAAAPVLDCLWNHRPCRASGTPQRRVAPRAGGTIRLCDVKRRPT</sequence>
<evidence type="ECO:0000313" key="1">
    <source>
        <dbReference type="EMBL" id="KAJ1166514.1"/>
    </source>
</evidence>
<name>A0AAV7SQZ7_PLEWA</name>
<accession>A0AAV7SQZ7</accession>
<dbReference type="AlphaFoldDB" id="A0AAV7SQZ7"/>
<proteinExistence type="predicted"/>
<gene>
    <name evidence="1" type="ORF">NDU88_006914</name>
</gene>
<organism evidence="1 2">
    <name type="scientific">Pleurodeles waltl</name>
    <name type="common">Iberian ribbed newt</name>
    <dbReference type="NCBI Taxonomy" id="8319"/>
    <lineage>
        <taxon>Eukaryota</taxon>
        <taxon>Metazoa</taxon>
        <taxon>Chordata</taxon>
        <taxon>Craniata</taxon>
        <taxon>Vertebrata</taxon>
        <taxon>Euteleostomi</taxon>
        <taxon>Amphibia</taxon>
        <taxon>Batrachia</taxon>
        <taxon>Caudata</taxon>
        <taxon>Salamandroidea</taxon>
        <taxon>Salamandridae</taxon>
        <taxon>Pleurodelinae</taxon>
        <taxon>Pleurodeles</taxon>
    </lineage>
</organism>
<dbReference type="EMBL" id="JANPWB010000008">
    <property type="protein sequence ID" value="KAJ1166514.1"/>
    <property type="molecule type" value="Genomic_DNA"/>
</dbReference>